<feature type="region of interest" description="Disordered" evidence="8">
    <location>
        <begin position="354"/>
        <end position="375"/>
    </location>
</feature>
<evidence type="ECO:0000256" key="5">
    <source>
        <dbReference type="ARBA" id="ARBA00022737"/>
    </source>
</evidence>
<dbReference type="SUPFAM" id="SSF53335">
    <property type="entry name" value="S-adenosyl-L-methionine-dependent methyltransferases"/>
    <property type="match status" value="2"/>
</dbReference>
<proteinExistence type="predicted"/>
<keyword evidence="3" id="KW-0808">Transferase</keyword>
<dbReference type="AlphaFoldDB" id="A0AA89BLE1"/>
<evidence type="ECO:0000259" key="9">
    <source>
        <dbReference type="PROSITE" id="PS51680"/>
    </source>
</evidence>
<keyword evidence="11" id="KW-1185">Reference proteome</keyword>
<keyword evidence="7" id="KW-0539">Nucleus</keyword>
<reference evidence="10" key="1">
    <citation type="submission" date="2022-12" db="EMBL/GenBank/DDBJ databases">
        <title>Draft genome assemblies for two species of Escallonia (Escalloniales).</title>
        <authorList>
            <person name="Chanderbali A."/>
            <person name="Dervinis C."/>
            <person name="Anghel I."/>
            <person name="Soltis D."/>
            <person name="Soltis P."/>
            <person name="Zapata F."/>
        </authorList>
    </citation>
    <scope>NUCLEOTIDE SEQUENCE</scope>
    <source>
        <strain evidence="10">UCBG64.0493</strain>
        <tissue evidence="10">Leaf</tissue>
    </source>
</reference>
<comment type="subcellular location">
    <subcellularLocation>
        <location evidence="1">Nucleus</location>
    </subcellularLocation>
</comment>
<evidence type="ECO:0000256" key="1">
    <source>
        <dbReference type="ARBA" id="ARBA00004123"/>
    </source>
</evidence>
<evidence type="ECO:0000313" key="11">
    <source>
        <dbReference type="Proteomes" id="UP001188597"/>
    </source>
</evidence>
<keyword evidence="4" id="KW-0949">S-adenosyl-L-methionine</keyword>
<dbReference type="GO" id="GO:0032259">
    <property type="term" value="P:methylation"/>
    <property type="evidence" value="ECO:0007669"/>
    <property type="project" value="UniProtKB-KW"/>
</dbReference>
<comment type="caution">
    <text evidence="10">The sequence shown here is derived from an EMBL/GenBank/DDBJ whole genome shotgun (WGS) entry which is preliminary data.</text>
</comment>
<dbReference type="EMBL" id="JAVXUP010000163">
    <property type="protein sequence ID" value="KAK3035896.1"/>
    <property type="molecule type" value="Genomic_DNA"/>
</dbReference>
<dbReference type="GO" id="GO:0005634">
    <property type="term" value="C:nucleus"/>
    <property type="evidence" value="ECO:0007669"/>
    <property type="project" value="UniProtKB-SubCell"/>
</dbReference>
<evidence type="ECO:0000256" key="3">
    <source>
        <dbReference type="ARBA" id="ARBA00022679"/>
    </source>
</evidence>
<dbReference type="Gene3D" id="1.10.8.10">
    <property type="entry name" value="DNA helicase RuvA subunit, C-terminal domain"/>
    <property type="match status" value="1"/>
</dbReference>
<dbReference type="PROSITE" id="PS51680">
    <property type="entry name" value="SAM_MT_DRM"/>
    <property type="match status" value="1"/>
</dbReference>
<dbReference type="InterPro" id="IPR029063">
    <property type="entry name" value="SAM-dependent_MTases_sf"/>
</dbReference>
<keyword evidence="5" id="KW-0677">Repeat</keyword>
<dbReference type="InterPro" id="IPR050390">
    <property type="entry name" value="C5-Methyltransferase"/>
</dbReference>
<evidence type="ECO:0000256" key="8">
    <source>
        <dbReference type="SAM" id="MobiDB-lite"/>
    </source>
</evidence>
<evidence type="ECO:0000256" key="4">
    <source>
        <dbReference type="ARBA" id="ARBA00022691"/>
    </source>
</evidence>
<evidence type="ECO:0000313" key="10">
    <source>
        <dbReference type="EMBL" id="KAK3035896.1"/>
    </source>
</evidence>
<dbReference type="Proteomes" id="UP001188597">
    <property type="component" value="Unassembled WGS sequence"/>
</dbReference>
<name>A0AA89BLE1_9ASTE</name>
<feature type="domain" description="SAM-dependent MTase DRM-type" evidence="9">
    <location>
        <begin position="425"/>
        <end position="757"/>
    </location>
</feature>
<gene>
    <name evidence="10" type="ORF">RJ639_033397</name>
</gene>
<keyword evidence="6" id="KW-0238">DNA-binding</keyword>
<dbReference type="GO" id="GO:0008168">
    <property type="term" value="F:methyltransferase activity"/>
    <property type="evidence" value="ECO:0007669"/>
    <property type="project" value="UniProtKB-KW"/>
</dbReference>
<dbReference type="InterPro" id="IPR030380">
    <property type="entry name" value="SAM_MeTfrase_DRM"/>
</dbReference>
<sequence>MEQGYSSLAGVWLSGGDLIQHSDTGTSPELDCEIGTRLKDEVDYADMPSENMYSRHMENVASSSGSNIRSSLIGMGFSPSLVNRAIEEKGEADVELLLETLFAYPDLHKSHSESSDSLDSLFRDDKDAACGASGGETVKMVMAAVDTNDGGCCAAVNKDEVHHQLGMEPDVRSGVDVDKKGSLLMMNFSLDEVDFAIKTLGEDTPITELVDFIFAAQLVENYEKDADDPNHRGEERIEDTETLFGNMDKTLCLLEMGFSEREISGAVEKYGLEVPITVLADSIVADQTGSTFIGANKCSSTSLSVSYSGSKYRSFGKGIEQGQTLPPSSSFTVKKEDYLPDAVSEFTDIEYKGKRPNEEYADEHSSVKRPKEEYDDDLNSSFGPAWLESRQGISKHSNSQLPVPKRKCNLVIDGYGMPKLAKPNSCRSVDQRVAKPPYFLYGNVMNLSHDSWVKISQFLYAIEPEFANTQFFSALSRKEGYIHNLPTENRTHIFPKSPMTIEEAIPHSKRYWPSWDTRKQLSCISSEVSGIQQLCDRLGKTLTESKGLLSVERQRDLLHQCRTLNIVWVGQNKLAQIEPEHLERILGYPLHHTRASGFSLVERIQSLKHCFQTDTLGYHISVLRSLFPDGLTMLSIYSGVGGAEITLHRLGIRLKGIVSVEPSETKRKIIKQWWHDSAQKGELVQIEDIQRLSSNKLESLIRRFGGFDFIICQNPHVYSPQGSSTCTDKEDLAGLDFSLFYEFVRVLQRVRSTMERNR</sequence>
<evidence type="ECO:0000256" key="2">
    <source>
        <dbReference type="ARBA" id="ARBA00022603"/>
    </source>
</evidence>
<evidence type="ECO:0000256" key="6">
    <source>
        <dbReference type="ARBA" id="ARBA00023125"/>
    </source>
</evidence>
<protein>
    <recommendedName>
        <fullName evidence="9">SAM-dependent MTase DRM-type domain-containing protein</fullName>
    </recommendedName>
</protein>
<dbReference type="Gene3D" id="3.40.50.150">
    <property type="entry name" value="Vaccinia Virus protein VP39"/>
    <property type="match status" value="2"/>
</dbReference>
<accession>A0AA89BLE1</accession>
<keyword evidence="2" id="KW-0489">Methyltransferase</keyword>
<dbReference type="PANTHER" id="PTHR23068:SF11">
    <property type="entry name" value="INACTIVE DNA (CYTOSINE-5)-METHYLTRANSFERASE DRM3-RELATED"/>
    <property type="match status" value="1"/>
</dbReference>
<evidence type="ECO:0000256" key="7">
    <source>
        <dbReference type="ARBA" id="ARBA00023242"/>
    </source>
</evidence>
<organism evidence="10 11">
    <name type="scientific">Escallonia herrerae</name>
    <dbReference type="NCBI Taxonomy" id="1293975"/>
    <lineage>
        <taxon>Eukaryota</taxon>
        <taxon>Viridiplantae</taxon>
        <taxon>Streptophyta</taxon>
        <taxon>Embryophyta</taxon>
        <taxon>Tracheophyta</taxon>
        <taxon>Spermatophyta</taxon>
        <taxon>Magnoliopsida</taxon>
        <taxon>eudicotyledons</taxon>
        <taxon>Gunneridae</taxon>
        <taxon>Pentapetalae</taxon>
        <taxon>asterids</taxon>
        <taxon>campanulids</taxon>
        <taxon>Escalloniales</taxon>
        <taxon>Escalloniaceae</taxon>
        <taxon>Escallonia</taxon>
    </lineage>
</organism>
<dbReference type="GO" id="GO:0003677">
    <property type="term" value="F:DNA binding"/>
    <property type="evidence" value="ECO:0007669"/>
    <property type="project" value="UniProtKB-KW"/>
</dbReference>
<feature type="compositionally biased region" description="Basic and acidic residues" evidence="8">
    <location>
        <begin position="354"/>
        <end position="372"/>
    </location>
</feature>
<dbReference type="PANTHER" id="PTHR23068">
    <property type="entry name" value="DNA CYTOSINE-5- -METHYLTRANSFERASE 3-RELATED"/>
    <property type="match status" value="1"/>
</dbReference>